<sequence>MIGKAEVGAKDDEFAREAEPYRRGLLAHCYRVLGSWDEAEDALQETYLRAWRAYARLEQKDLLRNWLYRIATNTCLSTLDRRGRRAVPSGLGAPSTNPAIDPPAPDRDASWIQPIADGVVAGSHNDPAEIVTSRDSVRLALIASLQHLPARQRAVLILRDVLAFPASEVATMLNTSTVAVKSALQRARARLAEVAPVKEELLEPDDPRARELLAQYMAGFSNADTQALEKALRTDAALEMVPSGIWFAGKATCMPFLSRAVGVRGTWKMLPTTANGQPAAAAYLLGDDGRHHAYGIGVLATTATGIARIFAFGEAALVERFGFPAVIS</sequence>
<dbReference type="GO" id="GO:0003677">
    <property type="term" value="F:DNA binding"/>
    <property type="evidence" value="ECO:0007669"/>
    <property type="project" value="InterPro"/>
</dbReference>
<dbReference type="Gene3D" id="1.10.1740.10">
    <property type="match status" value="1"/>
</dbReference>
<dbReference type="InterPro" id="IPR014284">
    <property type="entry name" value="RNA_pol_sigma-70_dom"/>
</dbReference>
<dbReference type="NCBIfam" id="TIGR02937">
    <property type="entry name" value="sigma70-ECF"/>
    <property type="match status" value="1"/>
</dbReference>
<evidence type="ECO:0000256" key="1">
    <source>
        <dbReference type="ARBA" id="ARBA00010641"/>
    </source>
</evidence>
<dbReference type="NCBIfam" id="NF006089">
    <property type="entry name" value="PRK08241.1"/>
    <property type="match status" value="1"/>
</dbReference>
<evidence type="ECO:0000256" key="5">
    <source>
        <dbReference type="ARBA" id="ARBA00023163"/>
    </source>
</evidence>
<keyword evidence="10" id="KW-1185">Reference proteome</keyword>
<keyword evidence="5" id="KW-0804">Transcription</keyword>
<feature type="domain" description="RNA polymerase sigma-70 region 2" evidence="7">
    <location>
        <begin position="19"/>
        <end position="85"/>
    </location>
</feature>
<evidence type="ECO:0000313" key="9">
    <source>
        <dbReference type="EMBL" id="MBB4906089.1"/>
    </source>
</evidence>
<evidence type="ECO:0000256" key="2">
    <source>
        <dbReference type="ARBA" id="ARBA00011344"/>
    </source>
</evidence>
<dbReference type="RefSeq" id="WP_225943775.1">
    <property type="nucleotide sequence ID" value="NZ_JACHJQ010000002.1"/>
</dbReference>
<dbReference type="Pfam" id="PF08281">
    <property type="entry name" value="Sigma70_r4_2"/>
    <property type="match status" value="1"/>
</dbReference>
<dbReference type="InterPro" id="IPR013325">
    <property type="entry name" value="RNA_pol_sigma_r2"/>
</dbReference>
<protein>
    <submittedName>
        <fullName evidence="9">RNA polymerase sigma-70 factor (ECF subfamily)</fullName>
    </submittedName>
</protein>
<keyword evidence="4" id="KW-0731">Sigma factor</keyword>
<comment type="caution">
    <text evidence="9">The sequence shown here is derived from an EMBL/GenBank/DDBJ whole genome shotgun (WGS) entry which is preliminary data.</text>
</comment>
<feature type="domain" description="RNA polymerase sigma factor 70 region 4 type 2" evidence="8">
    <location>
        <begin position="139"/>
        <end position="191"/>
    </location>
</feature>
<dbReference type="NCBIfam" id="TIGR02960">
    <property type="entry name" value="SigX5"/>
    <property type="match status" value="1"/>
</dbReference>
<evidence type="ECO:0000313" key="10">
    <source>
        <dbReference type="Proteomes" id="UP000520767"/>
    </source>
</evidence>
<dbReference type="SUPFAM" id="SSF54427">
    <property type="entry name" value="NTF2-like"/>
    <property type="match status" value="1"/>
</dbReference>
<dbReference type="Proteomes" id="UP000520767">
    <property type="component" value="Unassembled WGS sequence"/>
</dbReference>
<organism evidence="9 10">
    <name type="scientific">Actinophytocola algeriensis</name>
    <dbReference type="NCBI Taxonomy" id="1768010"/>
    <lineage>
        <taxon>Bacteria</taxon>
        <taxon>Bacillati</taxon>
        <taxon>Actinomycetota</taxon>
        <taxon>Actinomycetes</taxon>
        <taxon>Pseudonocardiales</taxon>
        <taxon>Pseudonocardiaceae</taxon>
    </lineage>
</organism>
<evidence type="ECO:0000256" key="4">
    <source>
        <dbReference type="ARBA" id="ARBA00023082"/>
    </source>
</evidence>
<dbReference type="InterPro" id="IPR039425">
    <property type="entry name" value="RNA_pol_sigma-70-like"/>
</dbReference>
<accession>A0A7W7VDH2</accession>
<name>A0A7W7VDH2_9PSEU</name>
<dbReference type="PANTHER" id="PTHR43133:SF65">
    <property type="entry name" value="ECF RNA POLYMERASE SIGMA FACTOR SIGG"/>
    <property type="match status" value="1"/>
</dbReference>
<comment type="similarity">
    <text evidence="1">Belongs to the sigma-70 factor family. ECF subfamily.</text>
</comment>
<dbReference type="GO" id="GO:0016987">
    <property type="term" value="F:sigma factor activity"/>
    <property type="evidence" value="ECO:0007669"/>
    <property type="project" value="UniProtKB-KW"/>
</dbReference>
<keyword evidence="3" id="KW-0805">Transcription regulation</keyword>
<gene>
    <name evidence="9" type="ORF">FHR82_002306</name>
</gene>
<evidence type="ECO:0000259" key="7">
    <source>
        <dbReference type="Pfam" id="PF04542"/>
    </source>
</evidence>
<dbReference type="Gene3D" id="3.10.450.50">
    <property type="match status" value="1"/>
</dbReference>
<dbReference type="CDD" id="cd06171">
    <property type="entry name" value="Sigma70_r4"/>
    <property type="match status" value="1"/>
</dbReference>
<dbReference type="Gene3D" id="1.10.10.10">
    <property type="entry name" value="Winged helix-like DNA-binding domain superfamily/Winged helix DNA-binding domain"/>
    <property type="match status" value="1"/>
</dbReference>
<dbReference type="PANTHER" id="PTHR43133">
    <property type="entry name" value="RNA POLYMERASE ECF-TYPE SIGMA FACTO"/>
    <property type="match status" value="1"/>
</dbReference>
<dbReference type="InterPro" id="IPR013249">
    <property type="entry name" value="RNA_pol_sigma70_r4_t2"/>
</dbReference>
<dbReference type="InterPro" id="IPR036388">
    <property type="entry name" value="WH-like_DNA-bd_sf"/>
</dbReference>
<evidence type="ECO:0000259" key="8">
    <source>
        <dbReference type="Pfam" id="PF08281"/>
    </source>
</evidence>
<dbReference type="InterPro" id="IPR032710">
    <property type="entry name" value="NTF2-like_dom_sf"/>
</dbReference>
<evidence type="ECO:0000256" key="3">
    <source>
        <dbReference type="ARBA" id="ARBA00023015"/>
    </source>
</evidence>
<dbReference type="SUPFAM" id="SSF88659">
    <property type="entry name" value="Sigma3 and sigma4 domains of RNA polymerase sigma factors"/>
    <property type="match status" value="1"/>
</dbReference>
<reference evidence="9 10" key="1">
    <citation type="submission" date="2020-08" db="EMBL/GenBank/DDBJ databases">
        <title>Genomic Encyclopedia of Type Strains, Phase III (KMG-III): the genomes of soil and plant-associated and newly described type strains.</title>
        <authorList>
            <person name="Whitman W."/>
        </authorList>
    </citation>
    <scope>NUCLEOTIDE SEQUENCE [LARGE SCALE GENOMIC DNA]</scope>
    <source>
        <strain evidence="9 10">CECT 8960</strain>
    </source>
</reference>
<dbReference type="Pfam" id="PF04542">
    <property type="entry name" value="Sigma70_r2"/>
    <property type="match status" value="1"/>
</dbReference>
<comment type="subunit">
    <text evidence="2">Interacts transiently with the RNA polymerase catalytic core formed by RpoA, RpoB, RpoC and RpoZ (2 alpha, 1 beta, 1 beta' and 1 omega subunit) to form the RNA polymerase holoenzyme that can initiate transcription.</text>
</comment>
<dbReference type="InterPro" id="IPR013324">
    <property type="entry name" value="RNA_pol_sigma_r3/r4-like"/>
</dbReference>
<feature type="region of interest" description="Disordered" evidence="6">
    <location>
        <begin position="87"/>
        <end position="107"/>
    </location>
</feature>
<evidence type="ECO:0000256" key="6">
    <source>
        <dbReference type="SAM" id="MobiDB-lite"/>
    </source>
</evidence>
<proteinExistence type="inferred from homology"/>
<dbReference type="AlphaFoldDB" id="A0A7W7VDH2"/>
<dbReference type="InterPro" id="IPR007627">
    <property type="entry name" value="RNA_pol_sigma70_r2"/>
</dbReference>
<dbReference type="InterPro" id="IPR014305">
    <property type="entry name" value="RNA_pol_sigma-G_actinobac"/>
</dbReference>
<dbReference type="EMBL" id="JACHJQ010000002">
    <property type="protein sequence ID" value="MBB4906089.1"/>
    <property type="molecule type" value="Genomic_DNA"/>
</dbReference>
<dbReference type="SUPFAM" id="SSF88946">
    <property type="entry name" value="Sigma2 domain of RNA polymerase sigma factors"/>
    <property type="match status" value="1"/>
</dbReference>
<dbReference type="GO" id="GO:0006352">
    <property type="term" value="P:DNA-templated transcription initiation"/>
    <property type="evidence" value="ECO:0007669"/>
    <property type="project" value="InterPro"/>
</dbReference>